<sequence>MKYNNLIGEASGMILLLLLASCQVVVDGFLMTRPFTTPTMQAATRSVMEEADSCLEGEIRVPTVDTEVSSSSPSSSRRRFLEQTIIGTAATAVTLATLTFDPEISLAEDASNDGMLSSSITTEQALLLADANSKSAVDLEGILKQASKKALGGGKAGAAAAVVQVGSLMWLRTAMNYQYRYGGNLQESLEILWKEGGIARLYQGLPFALVQGPLTRFGDTAANVGTLALLDSFTTTAGLPLPLRTAVGSITAGLWRIILMPIDTSKTTMQVDGSDGLNRLWQSVFSNGPSPLYQGSVASAAATAVGHFPWFLTYNFLNDALPQISKEDDLLLALARSALLGLSASCVSDVCSNSLRVIKTTKQTAGLTISKEGDNDNADADDGKRKGEITYKETLDLILEQDGWQGLFGRGLQTRLLTNAVQGSIFSVLWKYFQTTGGTQ</sequence>
<organism evidence="7">
    <name type="scientific">Attheya septentrionalis</name>
    <dbReference type="NCBI Taxonomy" id="420275"/>
    <lineage>
        <taxon>Eukaryota</taxon>
        <taxon>Sar</taxon>
        <taxon>Stramenopiles</taxon>
        <taxon>Ochrophyta</taxon>
        <taxon>Bacillariophyta</taxon>
        <taxon>Coscinodiscophyceae</taxon>
        <taxon>Chaetocerotophycidae</taxon>
        <taxon>Chaetocerotales</taxon>
        <taxon>Attheyaceae</taxon>
        <taxon>Attheya</taxon>
    </lineage>
</organism>
<dbReference type="PROSITE" id="PS50920">
    <property type="entry name" value="SOLCAR"/>
    <property type="match status" value="1"/>
</dbReference>
<name>A0A7S2U8S2_9STRA</name>
<keyword evidence="2 4" id="KW-0812">Transmembrane</keyword>
<feature type="repeat" description="Solcar" evidence="4">
    <location>
        <begin position="240"/>
        <end position="320"/>
    </location>
</feature>
<evidence type="ECO:0000256" key="3">
    <source>
        <dbReference type="ARBA" id="ARBA00023136"/>
    </source>
</evidence>
<keyword evidence="5" id="KW-0813">Transport</keyword>
<keyword evidence="3 4" id="KW-0472">Membrane</keyword>
<comment type="similarity">
    <text evidence="5">Belongs to the mitochondrial carrier (TC 2.A.29) family.</text>
</comment>
<evidence type="ECO:0000256" key="4">
    <source>
        <dbReference type="PROSITE-ProRule" id="PRU00282"/>
    </source>
</evidence>
<gene>
    <name evidence="7" type="ORF">ASEP1449_LOCUS2637</name>
</gene>
<comment type="subcellular location">
    <subcellularLocation>
        <location evidence="1">Membrane</location>
        <topology evidence="1">Multi-pass membrane protein</topology>
    </subcellularLocation>
</comment>
<dbReference type="InterPro" id="IPR023395">
    <property type="entry name" value="MCP_dom_sf"/>
</dbReference>
<dbReference type="PANTHER" id="PTHR47567">
    <property type="entry name" value="MITOCHONDRIAL SUBSTRATE/SOLUTE CARRIER"/>
    <property type="match status" value="1"/>
</dbReference>
<feature type="chain" id="PRO_5031476684" description="Mitochondrial carrier protein" evidence="6">
    <location>
        <begin position="29"/>
        <end position="440"/>
    </location>
</feature>
<evidence type="ECO:0008006" key="8">
    <source>
        <dbReference type="Google" id="ProtNLM"/>
    </source>
</evidence>
<evidence type="ECO:0000313" key="7">
    <source>
        <dbReference type="EMBL" id="CAD9810813.1"/>
    </source>
</evidence>
<dbReference type="EMBL" id="HBHQ01003970">
    <property type="protein sequence ID" value="CAD9810813.1"/>
    <property type="molecule type" value="Transcribed_RNA"/>
</dbReference>
<dbReference type="InterPro" id="IPR018108">
    <property type="entry name" value="MCP_transmembrane"/>
</dbReference>
<reference evidence="7" key="1">
    <citation type="submission" date="2021-01" db="EMBL/GenBank/DDBJ databases">
        <authorList>
            <person name="Corre E."/>
            <person name="Pelletier E."/>
            <person name="Niang G."/>
            <person name="Scheremetjew M."/>
            <person name="Finn R."/>
            <person name="Kale V."/>
            <person name="Holt S."/>
            <person name="Cochrane G."/>
            <person name="Meng A."/>
            <person name="Brown T."/>
            <person name="Cohen L."/>
        </authorList>
    </citation>
    <scope>NUCLEOTIDE SEQUENCE</scope>
    <source>
        <strain evidence="7">CCMP2084</strain>
    </source>
</reference>
<dbReference type="SUPFAM" id="SSF103506">
    <property type="entry name" value="Mitochondrial carrier"/>
    <property type="match status" value="1"/>
</dbReference>
<evidence type="ECO:0000256" key="5">
    <source>
        <dbReference type="RuleBase" id="RU000488"/>
    </source>
</evidence>
<evidence type="ECO:0000256" key="2">
    <source>
        <dbReference type="ARBA" id="ARBA00022692"/>
    </source>
</evidence>
<feature type="signal peptide" evidence="6">
    <location>
        <begin position="1"/>
        <end position="28"/>
    </location>
</feature>
<evidence type="ECO:0000256" key="1">
    <source>
        <dbReference type="ARBA" id="ARBA00004141"/>
    </source>
</evidence>
<dbReference type="Pfam" id="PF00153">
    <property type="entry name" value="Mito_carr"/>
    <property type="match status" value="1"/>
</dbReference>
<proteinExistence type="inferred from homology"/>
<dbReference type="PANTHER" id="PTHR47567:SF1">
    <property type="entry name" value="NAD-DEPENDENT EPIMERASE_DEHYDRATASE DOMAIN-CONTAINING PROTEIN"/>
    <property type="match status" value="1"/>
</dbReference>
<keyword evidence="6" id="KW-0732">Signal</keyword>
<dbReference type="GO" id="GO:0016020">
    <property type="term" value="C:membrane"/>
    <property type="evidence" value="ECO:0007669"/>
    <property type="project" value="UniProtKB-SubCell"/>
</dbReference>
<accession>A0A7S2U8S2</accession>
<dbReference type="AlphaFoldDB" id="A0A7S2U8S2"/>
<evidence type="ECO:0000256" key="6">
    <source>
        <dbReference type="SAM" id="SignalP"/>
    </source>
</evidence>
<dbReference type="Gene3D" id="1.50.40.10">
    <property type="entry name" value="Mitochondrial carrier domain"/>
    <property type="match status" value="1"/>
</dbReference>
<protein>
    <recommendedName>
        <fullName evidence="8">Mitochondrial carrier protein</fullName>
    </recommendedName>
</protein>
<dbReference type="PROSITE" id="PS51257">
    <property type="entry name" value="PROKAR_LIPOPROTEIN"/>
    <property type="match status" value="1"/>
</dbReference>